<dbReference type="RefSeq" id="WP_345115575.1">
    <property type="nucleotide sequence ID" value="NZ_BAABDH010000097.1"/>
</dbReference>
<dbReference type="Proteomes" id="UP001499909">
    <property type="component" value="Unassembled WGS sequence"/>
</dbReference>
<evidence type="ECO:0000313" key="3">
    <source>
        <dbReference type="Proteomes" id="UP001499909"/>
    </source>
</evidence>
<feature type="chain" id="PRO_5045434061" evidence="1">
    <location>
        <begin position="22"/>
        <end position="136"/>
    </location>
</feature>
<evidence type="ECO:0000256" key="1">
    <source>
        <dbReference type="SAM" id="SignalP"/>
    </source>
</evidence>
<evidence type="ECO:0000313" key="2">
    <source>
        <dbReference type="EMBL" id="GAA3945773.1"/>
    </source>
</evidence>
<comment type="caution">
    <text evidence="2">The sequence shown here is derived from an EMBL/GenBank/DDBJ whole genome shotgun (WGS) entry which is preliminary data.</text>
</comment>
<sequence length="136" mass="14901">MKTPAYFLPCFMFVCAFLLHAAPCRAQYQTPVQDGVIGPNEYGTLQNQAANNFVWYMTWDANYLYVAVTGNKLTLPAALFFDTDPTLPTNTGAGTLSSIVYSDGNQQASIAPPFRADRAFFIDNGKLSYYTVSAGV</sequence>
<gene>
    <name evidence="2" type="ORF">GCM10022406_29700</name>
</gene>
<proteinExistence type="predicted"/>
<dbReference type="EMBL" id="BAABDH010000097">
    <property type="protein sequence ID" value="GAA3945773.1"/>
    <property type="molecule type" value="Genomic_DNA"/>
</dbReference>
<keyword evidence="3" id="KW-1185">Reference proteome</keyword>
<keyword evidence="1" id="KW-0732">Signal</keyword>
<organism evidence="2 3">
    <name type="scientific">Hymenobacter algoricola</name>
    <dbReference type="NCBI Taxonomy" id="486267"/>
    <lineage>
        <taxon>Bacteria</taxon>
        <taxon>Pseudomonadati</taxon>
        <taxon>Bacteroidota</taxon>
        <taxon>Cytophagia</taxon>
        <taxon>Cytophagales</taxon>
        <taxon>Hymenobacteraceae</taxon>
        <taxon>Hymenobacter</taxon>
    </lineage>
</organism>
<protein>
    <submittedName>
        <fullName evidence="2">Uncharacterized protein</fullName>
    </submittedName>
</protein>
<accession>A0ABP7NG76</accession>
<feature type="signal peptide" evidence="1">
    <location>
        <begin position="1"/>
        <end position="21"/>
    </location>
</feature>
<reference evidence="3" key="1">
    <citation type="journal article" date="2019" name="Int. J. Syst. Evol. Microbiol.">
        <title>The Global Catalogue of Microorganisms (GCM) 10K type strain sequencing project: providing services to taxonomists for standard genome sequencing and annotation.</title>
        <authorList>
            <consortium name="The Broad Institute Genomics Platform"/>
            <consortium name="The Broad Institute Genome Sequencing Center for Infectious Disease"/>
            <person name="Wu L."/>
            <person name="Ma J."/>
        </authorList>
    </citation>
    <scope>NUCLEOTIDE SEQUENCE [LARGE SCALE GENOMIC DNA]</scope>
    <source>
        <strain evidence="3">JCM 17214</strain>
    </source>
</reference>
<name>A0ABP7NG76_9BACT</name>